<accession>A0A3A8ED03</accession>
<organism evidence="2 3">
    <name type="scientific">Acinetobacter tianfuensis</name>
    <dbReference type="NCBI Taxonomy" id="2419603"/>
    <lineage>
        <taxon>Bacteria</taxon>
        <taxon>Pseudomonadati</taxon>
        <taxon>Pseudomonadota</taxon>
        <taxon>Gammaproteobacteria</taxon>
        <taxon>Moraxellales</taxon>
        <taxon>Moraxellaceae</taxon>
        <taxon>Acinetobacter</taxon>
    </lineage>
</organism>
<dbReference type="AlphaFoldDB" id="A0A3A8ED03"/>
<evidence type="ECO:0000259" key="1">
    <source>
        <dbReference type="Pfam" id="PF22481"/>
    </source>
</evidence>
<evidence type="ECO:0000313" key="2">
    <source>
        <dbReference type="EMBL" id="RKG32099.1"/>
    </source>
</evidence>
<gene>
    <name evidence="2" type="ORF">D7V32_06770</name>
</gene>
<dbReference type="EMBL" id="RAXV01000011">
    <property type="protein sequence ID" value="RKG32099.1"/>
    <property type="molecule type" value="Genomic_DNA"/>
</dbReference>
<keyword evidence="3" id="KW-1185">Reference proteome</keyword>
<name>A0A3A8ED03_9GAMM</name>
<feature type="domain" description="DUF6985" evidence="1">
    <location>
        <begin position="50"/>
        <end position="156"/>
    </location>
</feature>
<dbReference type="Proteomes" id="UP000282388">
    <property type="component" value="Unassembled WGS sequence"/>
</dbReference>
<protein>
    <recommendedName>
        <fullName evidence="1">DUF6985 domain-containing protein</fullName>
    </recommendedName>
</protein>
<dbReference type="Pfam" id="PF22481">
    <property type="entry name" value="DUF6985"/>
    <property type="match status" value="1"/>
</dbReference>
<reference evidence="2 3" key="1">
    <citation type="submission" date="2018-09" db="EMBL/GenBank/DDBJ databases">
        <title>The draft genome of Acinetobacter spp. strains.</title>
        <authorList>
            <person name="Qin J."/>
            <person name="Feng Y."/>
            <person name="Zong Z."/>
        </authorList>
    </citation>
    <scope>NUCLEOTIDE SEQUENCE [LARGE SCALE GENOMIC DNA]</scope>
    <source>
        <strain evidence="2 3">WCHAc060012</strain>
    </source>
</reference>
<sequence>MHHPFWGDITEIFGEYMTEIVFQSNFFQHGNALYLGDVYDEEGEEIENAPSIEQLNEFAQSYQAFLQHLESCLEQIQHRAFERYIQLYAHYYENPEKSGEAPLIITAIEQHNFYIRNLLHIRISDRQTVRLAIRYDLDTEHGMEFKFIGNQLVKVAGIAET</sequence>
<evidence type="ECO:0000313" key="3">
    <source>
        <dbReference type="Proteomes" id="UP000282388"/>
    </source>
</evidence>
<dbReference type="OrthoDB" id="6692687at2"/>
<proteinExistence type="predicted"/>
<comment type="caution">
    <text evidence="2">The sequence shown here is derived from an EMBL/GenBank/DDBJ whole genome shotgun (WGS) entry which is preliminary data.</text>
</comment>
<dbReference type="InterPro" id="IPR054254">
    <property type="entry name" value="DUF6985"/>
</dbReference>